<feature type="domain" description="DUF305" evidence="2">
    <location>
        <begin position="55"/>
        <end position="220"/>
    </location>
</feature>
<dbReference type="EMBL" id="BMFS01000001">
    <property type="protein sequence ID" value="GGG89706.1"/>
    <property type="molecule type" value="Genomic_DNA"/>
</dbReference>
<feature type="region of interest" description="Disordered" evidence="1">
    <location>
        <begin position="222"/>
        <end position="242"/>
    </location>
</feature>
<feature type="region of interest" description="Disordered" evidence="1">
    <location>
        <begin position="112"/>
        <end position="140"/>
    </location>
</feature>
<feature type="compositionally biased region" description="Basic and acidic residues" evidence="1">
    <location>
        <begin position="34"/>
        <end position="44"/>
    </location>
</feature>
<dbReference type="Gene3D" id="1.20.1260.10">
    <property type="match status" value="1"/>
</dbReference>
<protein>
    <submittedName>
        <fullName evidence="3">Lipoprotein</fullName>
    </submittedName>
</protein>
<dbReference type="PANTHER" id="PTHR36933:SF1">
    <property type="entry name" value="SLL0788 PROTEIN"/>
    <property type="match status" value="1"/>
</dbReference>
<name>A0ABQ1XBY1_9PROT</name>
<comment type="caution">
    <text evidence="3">The sequence shown here is derived from an EMBL/GenBank/DDBJ whole genome shotgun (WGS) entry which is preliminary data.</text>
</comment>
<gene>
    <name evidence="3" type="ORF">GCM10007420_00940</name>
</gene>
<dbReference type="PANTHER" id="PTHR36933">
    <property type="entry name" value="SLL0788 PROTEIN"/>
    <property type="match status" value="1"/>
</dbReference>
<sequence>MIAVSTVLAITAAAALGTAVSGPPILQPGAPGEPSREISAERSRALSQTRHTAADTRFMQHMIVHHQQAVDMVALIEGRTDNPAIIAMGRRISRSQDDEITMMRSWLERRGEAPEADDLHRHHEHGGHEHHQHASGDPDDIPLMTGMLSVNQMRALAAAEGTAFDRLFLEGMIHHHEGALLMVDELMEQPGAGEDIIMSDFTGHIVADQTAEILRMQNLLEDLPPADTPGADPHAHHRHQHH</sequence>
<dbReference type="InterPro" id="IPR005183">
    <property type="entry name" value="DUF305_CopM-like"/>
</dbReference>
<organism evidence="3 4">
    <name type="scientific">Glycocaulis albus</name>
    <dbReference type="NCBI Taxonomy" id="1382801"/>
    <lineage>
        <taxon>Bacteria</taxon>
        <taxon>Pseudomonadati</taxon>
        <taxon>Pseudomonadota</taxon>
        <taxon>Alphaproteobacteria</taxon>
        <taxon>Maricaulales</taxon>
        <taxon>Maricaulaceae</taxon>
        <taxon>Glycocaulis</taxon>
    </lineage>
</organism>
<dbReference type="Pfam" id="PF03713">
    <property type="entry name" value="DUF305"/>
    <property type="match status" value="1"/>
</dbReference>
<keyword evidence="4" id="KW-1185">Reference proteome</keyword>
<evidence type="ECO:0000313" key="4">
    <source>
        <dbReference type="Proteomes" id="UP000648722"/>
    </source>
</evidence>
<dbReference type="InterPro" id="IPR012347">
    <property type="entry name" value="Ferritin-like"/>
</dbReference>
<proteinExistence type="predicted"/>
<feature type="region of interest" description="Disordered" evidence="1">
    <location>
        <begin position="20"/>
        <end position="47"/>
    </location>
</feature>
<keyword evidence="3" id="KW-0449">Lipoprotein</keyword>
<reference evidence="4" key="1">
    <citation type="journal article" date="2019" name="Int. J. Syst. Evol. Microbiol.">
        <title>The Global Catalogue of Microorganisms (GCM) 10K type strain sequencing project: providing services to taxonomists for standard genome sequencing and annotation.</title>
        <authorList>
            <consortium name="The Broad Institute Genomics Platform"/>
            <consortium name="The Broad Institute Genome Sequencing Center for Infectious Disease"/>
            <person name="Wu L."/>
            <person name="Ma J."/>
        </authorList>
    </citation>
    <scope>NUCLEOTIDE SEQUENCE [LARGE SCALE GENOMIC DNA]</scope>
    <source>
        <strain evidence="4">CGMCC 1.12766</strain>
    </source>
</reference>
<evidence type="ECO:0000313" key="3">
    <source>
        <dbReference type="EMBL" id="GGG89706.1"/>
    </source>
</evidence>
<dbReference type="Proteomes" id="UP000648722">
    <property type="component" value="Unassembled WGS sequence"/>
</dbReference>
<dbReference type="RefSeq" id="WP_188450589.1">
    <property type="nucleotide sequence ID" value="NZ_BMFS01000001.1"/>
</dbReference>
<feature type="compositionally biased region" description="Basic and acidic residues" evidence="1">
    <location>
        <begin position="112"/>
        <end position="136"/>
    </location>
</feature>
<evidence type="ECO:0000259" key="2">
    <source>
        <dbReference type="Pfam" id="PF03713"/>
    </source>
</evidence>
<accession>A0ABQ1XBY1</accession>
<evidence type="ECO:0000256" key="1">
    <source>
        <dbReference type="SAM" id="MobiDB-lite"/>
    </source>
</evidence>